<feature type="region of interest" description="Disordered" evidence="6">
    <location>
        <begin position="293"/>
        <end position="317"/>
    </location>
</feature>
<feature type="transmembrane region" description="Helical" evidence="7">
    <location>
        <begin position="96"/>
        <end position="118"/>
    </location>
</feature>
<proteinExistence type="inferred from homology"/>
<dbReference type="STRING" id="1450537.A0A395IA14"/>
<feature type="compositionally biased region" description="Low complexity" evidence="6">
    <location>
        <begin position="303"/>
        <end position="317"/>
    </location>
</feature>
<dbReference type="PANTHER" id="PTHR33048">
    <property type="entry name" value="PTH11-LIKE INTEGRAL MEMBRANE PROTEIN (AFU_ORTHOLOGUE AFUA_5G11245)"/>
    <property type="match status" value="1"/>
</dbReference>
<keyword evidence="10" id="KW-1185">Reference proteome</keyword>
<dbReference type="InterPro" id="IPR052337">
    <property type="entry name" value="SAT4-like"/>
</dbReference>
<dbReference type="Proteomes" id="UP000248961">
    <property type="component" value="Unassembled WGS sequence"/>
</dbReference>
<feature type="transmembrane region" description="Helical" evidence="7">
    <location>
        <begin position="177"/>
        <end position="198"/>
    </location>
</feature>
<evidence type="ECO:0000259" key="8">
    <source>
        <dbReference type="Pfam" id="PF20684"/>
    </source>
</evidence>
<sequence length="379" mass="41013">MSYGGDFNRGPFLNTLNWILQACSLLAVALRLLSHRLRDTHDWGVDDLLTVLAVSVHLSRSILLSIAINGGFGRHLPELLEHEPAEKVTHLLHELVALQAIGLWTFAVPKLPVVALLVRLFGRVTRHAVVLYSSALVLIVLVTVVTITTFAQCTPAAAQWDTSVHGKCWNRSINVDLGYLAGSYSVVLDVGYALYAILQIRILQMERSRKALIAGSMSFGFLGGIVTIYKLTTIHQINDTQDPTWATVPLEVWNSVEGCALILAACGPMLRPLINGLFRILWTPLSHLGSASSLLGTRKPSQTTTGNPSTGASGATASLSSVADDNVTLLRHGSQQKANYYSMETTQGIPLTERRKGDGGDGTARGRTGRWFGTAPAQK</sequence>
<name>A0A395IA14_ASPHC</name>
<dbReference type="OrthoDB" id="5417887at2759"/>
<evidence type="ECO:0000256" key="7">
    <source>
        <dbReference type="SAM" id="Phobius"/>
    </source>
</evidence>
<keyword evidence="4 7" id="KW-0472">Membrane</keyword>
<evidence type="ECO:0000256" key="3">
    <source>
        <dbReference type="ARBA" id="ARBA00022989"/>
    </source>
</evidence>
<evidence type="ECO:0000313" key="10">
    <source>
        <dbReference type="Proteomes" id="UP000248961"/>
    </source>
</evidence>
<feature type="domain" description="Rhodopsin" evidence="8">
    <location>
        <begin position="31"/>
        <end position="275"/>
    </location>
</feature>
<accession>A0A395IA14</accession>
<comment type="subcellular location">
    <subcellularLocation>
        <location evidence="1">Membrane</location>
        <topology evidence="1">Multi-pass membrane protein</topology>
    </subcellularLocation>
</comment>
<organism evidence="9 10">
    <name type="scientific">Aspergillus homomorphus (strain CBS 101889)</name>
    <dbReference type="NCBI Taxonomy" id="1450537"/>
    <lineage>
        <taxon>Eukaryota</taxon>
        <taxon>Fungi</taxon>
        <taxon>Dikarya</taxon>
        <taxon>Ascomycota</taxon>
        <taxon>Pezizomycotina</taxon>
        <taxon>Eurotiomycetes</taxon>
        <taxon>Eurotiomycetidae</taxon>
        <taxon>Eurotiales</taxon>
        <taxon>Aspergillaceae</taxon>
        <taxon>Aspergillus</taxon>
        <taxon>Aspergillus subgen. Circumdati</taxon>
    </lineage>
</organism>
<keyword evidence="2 7" id="KW-0812">Transmembrane</keyword>
<dbReference type="GeneID" id="37194380"/>
<evidence type="ECO:0000256" key="5">
    <source>
        <dbReference type="ARBA" id="ARBA00038359"/>
    </source>
</evidence>
<reference evidence="9 10" key="1">
    <citation type="submission" date="2018-02" db="EMBL/GenBank/DDBJ databases">
        <title>The genomes of Aspergillus section Nigri reveals drivers in fungal speciation.</title>
        <authorList>
            <consortium name="DOE Joint Genome Institute"/>
            <person name="Vesth T.C."/>
            <person name="Nybo J."/>
            <person name="Theobald S."/>
            <person name="Brandl J."/>
            <person name="Frisvad J.C."/>
            <person name="Nielsen K.F."/>
            <person name="Lyhne E.K."/>
            <person name="Kogle M.E."/>
            <person name="Kuo A."/>
            <person name="Riley R."/>
            <person name="Clum A."/>
            <person name="Nolan M."/>
            <person name="Lipzen A."/>
            <person name="Salamov A."/>
            <person name="Henrissat B."/>
            <person name="Wiebenga A."/>
            <person name="De vries R.P."/>
            <person name="Grigoriev I.V."/>
            <person name="Mortensen U.H."/>
            <person name="Andersen M.R."/>
            <person name="Baker S.E."/>
        </authorList>
    </citation>
    <scope>NUCLEOTIDE SEQUENCE [LARGE SCALE GENOMIC DNA]</scope>
    <source>
        <strain evidence="9 10">CBS 101889</strain>
    </source>
</reference>
<evidence type="ECO:0000256" key="2">
    <source>
        <dbReference type="ARBA" id="ARBA00022692"/>
    </source>
</evidence>
<dbReference type="RefSeq" id="XP_025555793.1">
    <property type="nucleotide sequence ID" value="XM_025690091.1"/>
</dbReference>
<dbReference type="PANTHER" id="PTHR33048:SF155">
    <property type="entry name" value="INTEGRAL MEMBRANE PROTEIN"/>
    <property type="match status" value="1"/>
</dbReference>
<evidence type="ECO:0000256" key="4">
    <source>
        <dbReference type="ARBA" id="ARBA00023136"/>
    </source>
</evidence>
<evidence type="ECO:0000256" key="6">
    <source>
        <dbReference type="SAM" id="MobiDB-lite"/>
    </source>
</evidence>
<feature type="transmembrane region" description="Helical" evidence="7">
    <location>
        <begin position="12"/>
        <end position="33"/>
    </location>
</feature>
<feature type="transmembrane region" description="Helical" evidence="7">
    <location>
        <begin position="130"/>
        <end position="157"/>
    </location>
</feature>
<dbReference type="AlphaFoldDB" id="A0A395IA14"/>
<evidence type="ECO:0000256" key="1">
    <source>
        <dbReference type="ARBA" id="ARBA00004141"/>
    </source>
</evidence>
<dbReference type="GO" id="GO:0016020">
    <property type="term" value="C:membrane"/>
    <property type="evidence" value="ECO:0007669"/>
    <property type="project" value="UniProtKB-SubCell"/>
</dbReference>
<comment type="similarity">
    <text evidence="5">Belongs to the SAT4 family.</text>
</comment>
<evidence type="ECO:0000313" key="9">
    <source>
        <dbReference type="EMBL" id="RAL16639.1"/>
    </source>
</evidence>
<dbReference type="VEuPathDB" id="FungiDB:BO97DRAFT_140006"/>
<dbReference type="EMBL" id="KZ824269">
    <property type="protein sequence ID" value="RAL16639.1"/>
    <property type="molecule type" value="Genomic_DNA"/>
</dbReference>
<dbReference type="InterPro" id="IPR049326">
    <property type="entry name" value="Rhodopsin_dom_fungi"/>
</dbReference>
<feature type="region of interest" description="Disordered" evidence="6">
    <location>
        <begin position="341"/>
        <end position="379"/>
    </location>
</feature>
<gene>
    <name evidence="9" type="ORF">BO97DRAFT_140006</name>
</gene>
<protein>
    <recommendedName>
        <fullName evidence="8">Rhodopsin domain-containing protein</fullName>
    </recommendedName>
</protein>
<keyword evidence="3 7" id="KW-1133">Transmembrane helix</keyword>
<feature type="transmembrane region" description="Helical" evidence="7">
    <location>
        <begin position="210"/>
        <end position="232"/>
    </location>
</feature>
<dbReference type="Pfam" id="PF20684">
    <property type="entry name" value="Fung_rhodopsin"/>
    <property type="match status" value="1"/>
</dbReference>